<feature type="domain" description="Helicase ATP-binding" evidence="2">
    <location>
        <begin position="524"/>
        <end position="683"/>
    </location>
</feature>
<dbReference type="SUPFAM" id="SSF52540">
    <property type="entry name" value="P-loop containing nucleoside triphosphate hydrolases"/>
    <property type="match status" value="2"/>
</dbReference>
<sequence>MTSSKLGPNKSEENAALLRYLVAKDQPETADDDAPQKRIIVIGKHKYYDLFNAQLIDFPPGPGGDLRGPFVPVNPLDLLWNAPHPDGLKFYAALAKFQGVYEKSPADTEALKSLIRNPFGYGFYYHDSQVSEKISARSLSPITMSKPEVDLKIQISLGEKYYNIQSDLTLDGAFCPLSRIIVRFGHFLIQDAAWHLCDKPPVLDAVAYFKKQSQPLLLTPDAFLEFQLTALPDLETHVRVDHNYLKPGTKAQRKSVGFDKVPEKLIYLSDHGDYVLINPVMRYGEVEIPVLTKRQIFGQDKRGNYFGIPRDARAEDDLIVLLIGQHPDFLEQMENPLLYFYLHRRRFLDADWFLDAFEVWREQGIQVLGFSELKGNTQNPHKANVNIQVASGLNWFNALVKVRFGRKKASLKQLHKSVKNQSKFVLLDDGTTGIIPEEWLHKLADYFNAGQIADDDETIQISKIKYRTISELFDAAMLDEKAQQEINLYNTNLSDFKTIAPAPIPAGLQATLRPYQRQGLSWLNFLDDFGFGGCLADDMGLGKTLQIIAFILLLREKSSKNVNLLVVPTSLIHNWQEEIDKFAPYLKVYILHGPNRAKNTSLFDKYELIITTYGTLISDIVFLKKYVFNYVFLDESQNIKNVSSQRYKAARLLQARNRIAISGTPIENNTFDIYAQLSFACPGLLGSRRYFRNTYAIPIDRFKEKRAAERLQALISPFVLRRTKKEVAAELPEKTEVVLYCEMGEAQRKVYDAYEREFRDYISAEKEEEIQKNGMHVLRGITKLRQICNSPLLIQDEKLYGDTSAKIEQLMDKLRTLTPNHKVLVFSQFVAMLDLIKKDLNHEKIKYAYLKGSTLNRPEVIHQFQEDDATRVFLISLKAGGTGLNLTAADYVFLVDPWWNPAVENQAIDRSYRIGQQKNVIAVRLICPDTVEEKIMVMQQNKAKLAGDLILSGDGFFKSLGKEGLLGLMGGNQ</sequence>
<dbReference type="AlphaFoldDB" id="A0A8J3D6V4"/>
<dbReference type="EMBL" id="BMXF01000005">
    <property type="protein sequence ID" value="GHB83007.1"/>
    <property type="molecule type" value="Genomic_DNA"/>
</dbReference>
<evidence type="ECO:0000313" key="4">
    <source>
        <dbReference type="EMBL" id="GHB83007.1"/>
    </source>
</evidence>
<keyword evidence="5" id="KW-1185">Reference proteome</keyword>
<dbReference type="SMART" id="SM00490">
    <property type="entry name" value="HELICc"/>
    <property type="match status" value="1"/>
</dbReference>
<dbReference type="InterPro" id="IPR000330">
    <property type="entry name" value="SNF2_N"/>
</dbReference>
<dbReference type="CDD" id="cd18793">
    <property type="entry name" value="SF2_C_SNF"/>
    <property type="match status" value="1"/>
</dbReference>
<dbReference type="Gene3D" id="3.40.50.10810">
    <property type="entry name" value="Tandem AAA-ATPase domain"/>
    <property type="match status" value="1"/>
</dbReference>
<feature type="domain" description="Helicase C-terminal" evidence="3">
    <location>
        <begin position="806"/>
        <end position="964"/>
    </location>
</feature>
<dbReference type="Pfam" id="PF00271">
    <property type="entry name" value="Helicase_C"/>
    <property type="match status" value="1"/>
</dbReference>
<dbReference type="GO" id="GO:0016787">
    <property type="term" value="F:hydrolase activity"/>
    <property type="evidence" value="ECO:0007669"/>
    <property type="project" value="UniProtKB-KW"/>
</dbReference>
<dbReference type="InterPro" id="IPR049730">
    <property type="entry name" value="SNF2/RAD54-like_C"/>
</dbReference>
<dbReference type="SMART" id="SM00487">
    <property type="entry name" value="DEXDc"/>
    <property type="match status" value="1"/>
</dbReference>
<dbReference type="Proteomes" id="UP000598271">
    <property type="component" value="Unassembled WGS sequence"/>
</dbReference>
<name>A0A8J3D6V4_9BACT</name>
<accession>A0A8J3D6V4</accession>
<evidence type="ECO:0000256" key="1">
    <source>
        <dbReference type="ARBA" id="ARBA00022801"/>
    </source>
</evidence>
<gene>
    <name evidence="4" type="ORF">GCM10007390_42400</name>
</gene>
<dbReference type="GO" id="GO:0005524">
    <property type="term" value="F:ATP binding"/>
    <property type="evidence" value="ECO:0007669"/>
    <property type="project" value="InterPro"/>
</dbReference>
<dbReference type="PROSITE" id="PS51194">
    <property type="entry name" value="HELICASE_CTER"/>
    <property type="match status" value="1"/>
</dbReference>
<keyword evidence="1" id="KW-0378">Hydrolase</keyword>
<organism evidence="4 5">
    <name type="scientific">Persicitalea jodogahamensis</name>
    <dbReference type="NCBI Taxonomy" id="402147"/>
    <lineage>
        <taxon>Bacteria</taxon>
        <taxon>Pseudomonadati</taxon>
        <taxon>Bacteroidota</taxon>
        <taxon>Cytophagia</taxon>
        <taxon>Cytophagales</taxon>
        <taxon>Spirosomataceae</taxon>
        <taxon>Persicitalea</taxon>
    </lineage>
</organism>
<evidence type="ECO:0000259" key="2">
    <source>
        <dbReference type="PROSITE" id="PS51192"/>
    </source>
</evidence>
<dbReference type="Pfam" id="PF00176">
    <property type="entry name" value="SNF2-rel_dom"/>
    <property type="match status" value="1"/>
</dbReference>
<evidence type="ECO:0000259" key="3">
    <source>
        <dbReference type="PROSITE" id="PS51194"/>
    </source>
</evidence>
<dbReference type="InterPro" id="IPR014001">
    <property type="entry name" value="Helicase_ATP-bd"/>
</dbReference>
<dbReference type="RefSeq" id="WP_189567103.1">
    <property type="nucleotide sequence ID" value="NZ_BMXF01000005.1"/>
</dbReference>
<proteinExistence type="predicted"/>
<dbReference type="InterPro" id="IPR038718">
    <property type="entry name" value="SNF2-like_sf"/>
</dbReference>
<dbReference type="PANTHER" id="PTHR10799">
    <property type="entry name" value="SNF2/RAD54 HELICASE FAMILY"/>
    <property type="match status" value="1"/>
</dbReference>
<reference evidence="4 5" key="1">
    <citation type="journal article" date="2014" name="Int. J. Syst. Evol. Microbiol.">
        <title>Complete genome sequence of Corynebacterium casei LMG S-19264T (=DSM 44701T), isolated from a smear-ripened cheese.</title>
        <authorList>
            <consortium name="US DOE Joint Genome Institute (JGI-PGF)"/>
            <person name="Walter F."/>
            <person name="Albersmeier A."/>
            <person name="Kalinowski J."/>
            <person name="Ruckert C."/>
        </authorList>
    </citation>
    <scope>NUCLEOTIDE SEQUENCE [LARGE SCALE GENOMIC DNA]</scope>
    <source>
        <strain evidence="4 5">KCTC 12866</strain>
    </source>
</reference>
<dbReference type="CDD" id="cd18012">
    <property type="entry name" value="DEXQc_arch_SWI2_SNF2"/>
    <property type="match status" value="1"/>
</dbReference>
<dbReference type="InterPro" id="IPR001650">
    <property type="entry name" value="Helicase_C-like"/>
</dbReference>
<dbReference type="PROSITE" id="PS51192">
    <property type="entry name" value="HELICASE_ATP_BIND_1"/>
    <property type="match status" value="1"/>
</dbReference>
<comment type="caution">
    <text evidence="4">The sequence shown here is derived from an EMBL/GenBank/DDBJ whole genome shotgun (WGS) entry which is preliminary data.</text>
</comment>
<dbReference type="InterPro" id="IPR027417">
    <property type="entry name" value="P-loop_NTPase"/>
</dbReference>
<evidence type="ECO:0000313" key="5">
    <source>
        <dbReference type="Proteomes" id="UP000598271"/>
    </source>
</evidence>
<dbReference type="Gene3D" id="3.40.50.300">
    <property type="entry name" value="P-loop containing nucleotide triphosphate hydrolases"/>
    <property type="match status" value="1"/>
</dbReference>
<protein>
    <submittedName>
        <fullName evidence="4">Uncharacterized protein</fullName>
    </submittedName>
</protein>